<sequence length="647" mass="72360">MFKWIRQRMAKKPAAPRETTREEEQELAIKTNDDDETGPPIGPSLVGSVPSINDLIAPEGYKETETYVQVGIRRFTRAFAVVQLPRVVHVGFLESVYGLGDVDMSIHLYPVDGKTSVDQLTREITRMESQRLIEEKRGDIYNLSILTSTRDDLWALREAIQTGRDKLFYTTIIITLSAHSPEDLDRKSLVLEERMAGRGIEIRPMFLRQAAAFRSGLLLGRNEVMDVYRTLNMGGAISMFPFINPELSHDSGIFLGRNVHSGAPIFLDTFKGQNYSMVIIGTSGAGKSVTVKAIINRGAIDSIHSVILDKEGEYKNTTLMAGGAYITLFPGRPSGINPLEIETDTDDDTGRLFVPVMEKADQVTDLFTIMAMGTHGDPVSSEERALIAEAVLETYRDDFGITEDPASLLEEHPDDYHIGYRRKTMPTISDVYGRLCEKSGTERLRIILKPFLRSGTWGMFDGTSEIDVKGVPIVGFGLKPLGEGFLCPLAMYIITTWLWETWAKRNKEVRKRFIADEAWQLMRYTETAAFLELVSRRGRKWNLSLVVASQSFIEFVENPKGKAVLTNAATRFLMRQADTDIDAVCDVFKLTEGEREFLMACGKGEGLLQHDKEKLAVEVVCTPEELEFFSTTPPNPAGDAHESLQSA</sequence>
<feature type="domain" description="TraG P-loop" evidence="2">
    <location>
        <begin position="273"/>
        <end position="605"/>
    </location>
</feature>
<dbReference type="OrthoDB" id="9804380at2"/>
<dbReference type="Gene3D" id="1.10.8.730">
    <property type="match status" value="1"/>
</dbReference>
<dbReference type="InterPro" id="IPR051162">
    <property type="entry name" value="T4SS_component"/>
</dbReference>
<dbReference type="AlphaFoldDB" id="A0A845L3F2"/>
<dbReference type="InterPro" id="IPR043964">
    <property type="entry name" value="P-loop_TraG"/>
</dbReference>
<accession>A0A845L3F2</accession>
<feature type="compositionally biased region" description="Basic residues" evidence="1">
    <location>
        <begin position="1"/>
        <end position="11"/>
    </location>
</feature>
<evidence type="ECO:0000256" key="1">
    <source>
        <dbReference type="SAM" id="MobiDB-lite"/>
    </source>
</evidence>
<protein>
    <submittedName>
        <fullName evidence="3">DUF87 domain-containing protein</fullName>
    </submittedName>
</protein>
<gene>
    <name evidence="3" type="ORF">GTO91_15730</name>
</gene>
<dbReference type="PANTHER" id="PTHR30121:SF6">
    <property type="entry name" value="SLR6007 PROTEIN"/>
    <property type="match status" value="1"/>
</dbReference>
<comment type="caution">
    <text evidence="3">The sequence shown here is derived from an EMBL/GenBank/DDBJ whole genome shotgun (WGS) entry which is preliminary data.</text>
</comment>
<keyword evidence="4" id="KW-1185">Reference proteome</keyword>
<dbReference type="RefSeq" id="WP_161259678.1">
    <property type="nucleotide sequence ID" value="NZ_WXEY01000027.1"/>
</dbReference>
<proteinExistence type="predicted"/>
<dbReference type="PANTHER" id="PTHR30121">
    <property type="entry name" value="UNCHARACTERIZED PROTEIN YJGR-RELATED"/>
    <property type="match status" value="1"/>
</dbReference>
<dbReference type="SUPFAM" id="SSF52540">
    <property type="entry name" value="P-loop containing nucleoside triphosphate hydrolases"/>
    <property type="match status" value="1"/>
</dbReference>
<evidence type="ECO:0000313" key="4">
    <source>
        <dbReference type="Proteomes" id="UP000463470"/>
    </source>
</evidence>
<dbReference type="Pfam" id="PF19044">
    <property type="entry name" value="P-loop_TraG"/>
    <property type="match status" value="1"/>
</dbReference>
<name>A0A845L3F2_9FIRM</name>
<organism evidence="3 4">
    <name type="scientific">Heliomicrobium undosum</name>
    <dbReference type="NCBI Taxonomy" id="121734"/>
    <lineage>
        <taxon>Bacteria</taxon>
        <taxon>Bacillati</taxon>
        <taxon>Bacillota</taxon>
        <taxon>Clostridia</taxon>
        <taxon>Eubacteriales</taxon>
        <taxon>Heliobacteriaceae</taxon>
        <taxon>Heliomicrobium</taxon>
    </lineage>
</organism>
<dbReference type="Gene3D" id="3.40.50.300">
    <property type="entry name" value="P-loop containing nucleotide triphosphate hydrolases"/>
    <property type="match status" value="1"/>
</dbReference>
<evidence type="ECO:0000259" key="2">
    <source>
        <dbReference type="Pfam" id="PF19044"/>
    </source>
</evidence>
<dbReference type="CDD" id="cd01127">
    <property type="entry name" value="TrwB_TraG_TraD_VirD4"/>
    <property type="match status" value="1"/>
</dbReference>
<dbReference type="Proteomes" id="UP000463470">
    <property type="component" value="Unassembled WGS sequence"/>
</dbReference>
<dbReference type="EMBL" id="WXEY01000027">
    <property type="protein sequence ID" value="MZP31157.1"/>
    <property type="molecule type" value="Genomic_DNA"/>
</dbReference>
<dbReference type="InterPro" id="IPR027417">
    <property type="entry name" value="P-loop_NTPase"/>
</dbReference>
<reference evidence="3 4" key="1">
    <citation type="submission" date="2020-01" db="EMBL/GenBank/DDBJ databases">
        <title>Whole-genome sequence of Heliobacterium undosum DSM 13378.</title>
        <authorList>
            <person name="Kyndt J.A."/>
            <person name="Meyer T.E."/>
        </authorList>
    </citation>
    <scope>NUCLEOTIDE SEQUENCE [LARGE SCALE GENOMIC DNA]</scope>
    <source>
        <strain evidence="3 4">DSM 13378</strain>
    </source>
</reference>
<feature type="region of interest" description="Disordered" evidence="1">
    <location>
        <begin position="1"/>
        <end position="46"/>
    </location>
</feature>
<evidence type="ECO:0000313" key="3">
    <source>
        <dbReference type="EMBL" id="MZP31157.1"/>
    </source>
</evidence>